<feature type="coiled-coil region" evidence="1">
    <location>
        <begin position="349"/>
        <end position="402"/>
    </location>
</feature>
<accession>A0ABY7PU04</accession>
<protein>
    <recommendedName>
        <fullName evidence="4">DNA-directed DNA polymerase family A palm domain-containing protein</fullName>
    </recommendedName>
</protein>
<keyword evidence="1" id="KW-0175">Coiled coil</keyword>
<evidence type="ECO:0008006" key="4">
    <source>
        <dbReference type="Google" id="ProtNLM"/>
    </source>
</evidence>
<proteinExistence type="predicted"/>
<evidence type="ECO:0000313" key="2">
    <source>
        <dbReference type="EMBL" id="WBO86401.1"/>
    </source>
</evidence>
<evidence type="ECO:0000256" key="1">
    <source>
        <dbReference type="SAM" id="Coils"/>
    </source>
</evidence>
<reference evidence="2 3" key="1">
    <citation type="journal article" date="2011" name="Int. J. Syst. Evol. Microbiol.">
        <title>Hymenobacter yonginensis sp. nov., isolated from a mesotrophic artificial lake.</title>
        <authorList>
            <person name="Joung Y."/>
            <person name="Cho S.H."/>
            <person name="Kim H."/>
            <person name="Kim S.B."/>
            <person name="Joh K."/>
        </authorList>
    </citation>
    <scope>NUCLEOTIDE SEQUENCE [LARGE SCALE GENOMIC DNA]</scope>
    <source>
        <strain evidence="2 3">KCTC 22745</strain>
    </source>
</reference>
<sequence>MPPNLSIDHLNYSLVGCNKPIAKVTHYVAILYTVLCQDLIRLKLANNPDGYTQIHSLKLESIFGNRYKLVIDLLINAELLEVNQVSPEGVFKEYGFYSKTAKTAKSYRIPKRLLSNDKLFVKKHIESVDKKTSKVVYTKIGALNRINYKNSVIDEYRQLVIDNMDKLMLVDDAVTREIIKNDCERRGDIYSEALASAIIDRFNYSPVLEPTVCLFAGRLHGLITTIIKNLRKRVRFDGEPEEELAELDIVSSQPWFLSIVNAYLIKRFVPECHEAISFFQQVEYEDDVIKFRQLCADEKHNTADRYGIYEYLADAYNKRYNASFTRDQAKRICYRAFFSDYEKKEKLSLAKCERSVVRHQKELTRIKNKCETLLVNGQQCESNNAVEAVAVAEQKLKRVETRLFTQQCFEMFKTEFPNLYKLFRNIKQLKWDFPRGADKSKKIKYYANNALLAQRLEANVVYGVVIKALKANGITQVVTIHDSFMVLRREEQEAKKIILKAFADLGLKPIFK</sequence>
<dbReference type="EMBL" id="CP115396">
    <property type="protein sequence ID" value="WBO86401.1"/>
    <property type="molecule type" value="Genomic_DNA"/>
</dbReference>
<evidence type="ECO:0000313" key="3">
    <source>
        <dbReference type="Proteomes" id="UP001211872"/>
    </source>
</evidence>
<dbReference type="Proteomes" id="UP001211872">
    <property type="component" value="Chromosome"/>
</dbReference>
<dbReference type="RefSeq" id="WP_270128989.1">
    <property type="nucleotide sequence ID" value="NZ_CP115396.1"/>
</dbReference>
<organism evidence="2 3">
    <name type="scientific">Hymenobacter yonginensis</name>
    <dbReference type="NCBI Taxonomy" id="748197"/>
    <lineage>
        <taxon>Bacteria</taxon>
        <taxon>Pseudomonadati</taxon>
        <taxon>Bacteroidota</taxon>
        <taxon>Cytophagia</taxon>
        <taxon>Cytophagales</taxon>
        <taxon>Hymenobacteraceae</taxon>
        <taxon>Hymenobacter</taxon>
    </lineage>
</organism>
<keyword evidence="3" id="KW-1185">Reference proteome</keyword>
<name>A0ABY7PU04_9BACT</name>
<gene>
    <name evidence="2" type="ORF">O9Z63_09090</name>
</gene>